<sequence length="126" mass="13751">MAEPLRNIHPEVAKLRQELIDVRRHFHKHPEMGYKEFETAAYVAKYLTDLGMEVSTEIGITGVVGLLKGGADDSDSPCIALRADMDGLPLLEETGLDFASVNEGVMHACGHDGHMAILLIAAKVLR</sequence>
<proteinExistence type="predicted"/>
<accession>A0A0L0FSS5</accession>
<dbReference type="OrthoDB" id="242095at2759"/>
<keyword evidence="2" id="KW-1185">Reference proteome</keyword>
<dbReference type="PANTHER" id="PTHR11014:SF63">
    <property type="entry name" value="METALLOPEPTIDASE, PUTATIVE (AFU_ORTHOLOGUE AFUA_6G09600)-RELATED"/>
    <property type="match status" value="1"/>
</dbReference>
<dbReference type="SUPFAM" id="SSF53187">
    <property type="entry name" value="Zn-dependent exopeptidases"/>
    <property type="match status" value="1"/>
</dbReference>
<dbReference type="AlphaFoldDB" id="A0A0L0FSS5"/>
<gene>
    <name evidence="1" type="ORF">SARC_07878</name>
</gene>
<dbReference type="EMBL" id="KQ242253">
    <property type="protein sequence ID" value="KNC79739.1"/>
    <property type="molecule type" value="Genomic_DNA"/>
</dbReference>
<dbReference type="InterPro" id="IPR017439">
    <property type="entry name" value="Amidohydrolase"/>
</dbReference>
<evidence type="ECO:0000313" key="2">
    <source>
        <dbReference type="Proteomes" id="UP000054560"/>
    </source>
</evidence>
<dbReference type="GeneID" id="25908382"/>
<dbReference type="Gene3D" id="3.40.630.10">
    <property type="entry name" value="Zn peptidases"/>
    <property type="match status" value="1"/>
</dbReference>
<dbReference type="Pfam" id="PF01546">
    <property type="entry name" value="Peptidase_M20"/>
    <property type="match status" value="1"/>
</dbReference>
<protein>
    <recommendedName>
        <fullName evidence="3">Peptidase M20 dimerisation domain-containing protein</fullName>
    </recommendedName>
</protein>
<evidence type="ECO:0000313" key="1">
    <source>
        <dbReference type="EMBL" id="KNC79739.1"/>
    </source>
</evidence>
<organism evidence="1 2">
    <name type="scientific">Sphaeroforma arctica JP610</name>
    <dbReference type="NCBI Taxonomy" id="667725"/>
    <lineage>
        <taxon>Eukaryota</taxon>
        <taxon>Ichthyosporea</taxon>
        <taxon>Ichthyophonida</taxon>
        <taxon>Sphaeroforma</taxon>
    </lineage>
</organism>
<dbReference type="Proteomes" id="UP000054560">
    <property type="component" value="Unassembled WGS sequence"/>
</dbReference>
<dbReference type="RefSeq" id="XP_014153641.1">
    <property type="nucleotide sequence ID" value="XM_014298166.1"/>
</dbReference>
<dbReference type="PANTHER" id="PTHR11014">
    <property type="entry name" value="PEPTIDASE M20 FAMILY MEMBER"/>
    <property type="match status" value="1"/>
</dbReference>
<dbReference type="InterPro" id="IPR002933">
    <property type="entry name" value="Peptidase_M20"/>
</dbReference>
<reference evidence="1 2" key="1">
    <citation type="submission" date="2011-02" db="EMBL/GenBank/DDBJ databases">
        <title>The Genome Sequence of Sphaeroforma arctica JP610.</title>
        <authorList>
            <consortium name="The Broad Institute Genome Sequencing Platform"/>
            <person name="Russ C."/>
            <person name="Cuomo C."/>
            <person name="Young S.K."/>
            <person name="Zeng Q."/>
            <person name="Gargeya S."/>
            <person name="Alvarado L."/>
            <person name="Berlin A."/>
            <person name="Chapman S.B."/>
            <person name="Chen Z."/>
            <person name="Freedman E."/>
            <person name="Gellesch M."/>
            <person name="Goldberg J."/>
            <person name="Griggs A."/>
            <person name="Gujja S."/>
            <person name="Heilman E."/>
            <person name="Heiman D."/>
            <person name="Howarth C."/>
            <person name="Mehta T."/>
            <person name="Neiman D."/>
            <person name="Pearson M."/>
            <person name="Roberts A."/>
            <person name="Saif S."/>
            <person name="Shea T."/>
            <person name="Shenoy N."/>
            <person name="Sisk P."/>
            <person name="Stolte C."/>
            <person name="Sykes S."/>
            <person name="White J."/>
            <person name="Yandava C."/>
            <person name="Burger G."/>
            <person name="Gray M.W."/>
            <person name="Holland P.W.H."/>
            <person name="King N."/>
            <person name="Lang F.B.F."/>
            <person name="Roger A.J."/>
            <person name="Ruiz-Trillo I."/>
            <person name="Haas B."/>
            <person name="Nusbaum C."/>
            <person name="Birren B."/>
        </authorList>
    </citation>
    <scope>NUCLEOTIDE SEQUENCE [LARGE SCALE GENOMIC DNA]</scope>
    <source>
        <strain evidence="1 2">JP610</strain>
    </source>
</reference>
<name>A0A0L0FSS5_9EUKA</name>
<dbReference type="GO" id="GO:0016787">
    <property type="term" value="F:hydrolase activity"/>
    <property type="evidence" value="ECO:0007669"/>
    <property type="project" value="InterPro"/>
</dbReference>
<evidence type="ECO:0008006" key="3">
    <source>
        <dbReference type="Google" id="ProtNLM"/>
    </source>
</evidence>